<organism evidence="2 3">
    <name type="scientific">Ilex paraguariensis</name>
    <name type="common">yerba mate</name>
    <dbReference type="NCBI Taxonomy" id="185542"/>
    <lineage>
        <taxon>Eukaryota</taxon>
        <taxon>Viridiplantae</taxon>
        <taxon>Streptophyta</taxon>
        <taxon>Embryophyta</taxon>
        <taxon>Tracheophyta</taxon>
        <taxon>Spermatophyta</taxon>
        <taxon>Magnoliopsida</taxon>
        <taxon>eudicotyledons</taxon>
        <taxon>Gunneridae</taxon>
        <taxon>Pentapetalae</taxon>
        <taxon>asterids</taxon>
        <taxon>campanulids</taxon>
        <taxon>Aquifoliales</taxon>
        <taxon>Aquifoliaceae</taxon>
        <taxon>Ilex</taxon>
    </lineage>
</organism>
<keyword evidence="1" id="KW-1133">Transmembrane helix</keyword>
<protein>
    <recommendedName>
        <fullName evidence="4">F-box protein</fullName>
    </recommendedName>
</protein>
<dbReference type="PANTHER" id="PTHR33358:SF12">
    <property type="entry name" value="F-BOX PROTEIN WITH A DOMAIN PROTEIN"/>
    <property type="match status" value="1"/>
</dbReference>
<dbReference type="AlphaFoldDB" id="A0ABC8QX07"/>
<dbReference type="Pfam" id="PF14476">
    <property type="entry name" value="Chloroplast_duf"/>
    <property type="match status" value="1"/>
</dbReference>
<feature type="transmembrane region" description="Helical" evidence="1">
    <location>
        <begin position="326"/>
        <end position="347"/>
    </location>
</feature>
<feature type="transmembrane region" description="Helical" evidence="1">
    <location>
        <begin position="121"/>
        <end position="141"/>
    </location>
</feature>
<dbReference type="EMBL" id="CAUOFW020000814">
    <property type="protein sequence ID" value="CAK9137286.1"/>
    <property type="molecule type" value="Genomic_DNA"/>
</dbReference>
<dbReference type="InterPro" id="IPR027949">
    <property type="entry name" value="Chloroplast_duf"/>
</dbReference>
<accession>A0ABC8QX07</accession>
<name>A0ABC8QX07_9AQUA</name>
<keyword evidence="3" id="KW-1185">Reference proteome</keyword>
<evidence type="ECO:0000256" key="1">
    <source>
        <dbReference type="SAM" id="Phobius"/>
    </source>
</evidence>
<keyword evidence="1" id="KW-0812">Transmembrane</keyword>
<evidence type="ECO:0000313" key="3">
    <source>
        <dbReference type="Proteomes" id="UP001642360"/>
    </source>
</evidence>
<feature type="transmembrane region" description="Helical" evidence="1">
    <location>
        <begin position="303"/>
        <end position="320"/>
    </location>
</feature>
<dbReference type="PANTHER" id="PTHR33358">
    <property type="entry name" value="F-BOX PROTEIN WITH A DOMAIN PROTEIN"/>
    <property type="match status" value="1"/>
</dbReference>
<reference evidence="2 3" key="1">
    <citation type="submission" date="2024-02" db="EMBL/GenBank/DDBJ databases">
        <authorList>
            <person name="Vignale AGUSTIN F."/>
            <person name="Sosa J E."/>
            <person name="Modenutti C."/>
        </authorList>
    </citation>
    <scope>NUCLEOTIDE SEQUENCE [LARGE SCALE GENOMIC DNA]</scope>
</reference>
<evidence type="ECO:0008006" key="4">
    <source>
        <dbReference type="Google" id="ProtNLM"/>
    </source>
</evidence>
<comment type="caution">
    <text evidence="2">The sequence shown here is derived from an EMBL/GenBank/DDBJ whole genome shotgun (WGS) entry which is preliminary data.</text>
</comment>
<sequence>MATLQASSFLCASGSISSGQNQRRRIAAPTNLPKLRTSTLSLPNLPTIRGLVEELDLKSGNYTTTTTTKIEKHSNSPKIRPQANDSDPIVIAKLYAIMEAVADRVEIHKNIGEQRNNWNSLLLTSINAITLAAAIMTGIAATRALGAPIMAVKLASTIMYLSATGILWIMNKIQPSQLVEEQQNAARLFKQLHGQIQTLVTIGSPTGSDVKEAMEKVVALDRAYPLPLIGVMLEKFPSTVEPAVWWPKQLGQKMKENSGKMDWNGWNGKLEDEMRELMGIVERKDKANYLKVGEKLVKLNKKLALTGPILTGLAAVGSAFTGSSSLGAWAAVLGVVGGALASIVNTFEHGGQVGMVFEMYRSNAGFFSLMEESIESNLNESDVSRRENGELFEMKVALQLGRSLSELRDLASSSSRKGDEKSASKIF</sequence>
<dbReference type="Proteomes" id="UP001642360">
    <property type="component" value="Unassembled WGS sequence"/>
</dbReference>
<evidence type="ECO:0000313" key="2">
    <source>
        <dbReference type="EMBL" id="CAK9137286.1"/>
    </source>
</evidence>
<feature type="transmembrane region" description="Helical" evidence="1">
    <location>
        <begin position="147"/>
        <end position="169"/>
    </location>
</feature>
<keyword evidence="1" id="KW-0472">Membrane</keyword>
<proteinExistence type="predicted"/>
<gene>
    <name evidence="2" type="ORF">ILEXP_LOCUS4311</name>
</gene>